<proteinExistence type="predicted"/>
<reference evidence="3" key="1">
    <citation type="submission" date="2020-05" db="EMBL/GenBank/DDBJ databases">
        <authorList>
            <person name="Chiriac C."/>
            <person name="Salcher M."/>
            <person name="Ghai R."/>
            <person name="Kavagutti S V."/>
        </authorList>
    </citation>
    <scope>NUCLEOTIDE SEQUENCE</scope>
</reference>
<accession>A0A6J7WHL9</accession>
<feature type="domain" description="Nuclease associated modular" evidence="2">
    <location>
        <begin position="164"/>
        <end position="179"/>
    </location>
</feature>
<dbReference type="Pfam" id="PF07460">
    <property type="entry name" value="NUMOD3"/>
    <property type="match status" value="1"/>
</dbReference>
<sequence length="229" mass="25847">MTTAYIYKWTHLPTSKWYIGVRTKQGCHPGDGYICSSKIVKPLIESSPAEWQREILHTGTPTDMIKMETTILTELDAKNDKNSYNLQNGDGKFTTAGIIMPEEWVNKISKGNTGKVRSKEARENYRRANSKKAQNPEYLKKLRKPKAEGHGAKVSAALKGISKTEEHKQAMSAARKGKKTGPCSDERRQAIQEALKGKHTLPLITCPHCGLEGRSNMQRWHFNNCKHKK</sequence>
<dbReference type="GO" id="GO:0003677">
    <property type="term" value="F:DNA binding"/>
    <property type="evidence" value="ECO:0007669"/>
    <property type="project" value="InterPro"/>
</dbReference>
<protein>
    <submittedName>
        <fullName evidence="3">Nuclease associated modular domain 3</fullName>
    </submittedName>
</protein>
<dbReference type="InterPro" id="IPR003611">
    <property type="entry name" value="NUMOD3"/>
</dbReference>
<evidence type="ECO:0000256" key="1">
    <source>
        <dbReference type="SAM" id="MobiDB-lite"/>
    </source>
</evidence>
<name>A0A6J7WHL9_9CAUD</name>
<evidence type="ECO:0000259" key="2">
    <source>
        <dbReference type="Pfam" id="PF07460"/>
    </source>
</evidence>
<dbReference type="EMBL" id="LR798243">
    <property type="protein sequence ID" value="CAB5214763.1"/>
    <property type="molecule type" value="Genomic_DNA"/>
</dbReference>
<evidence type="ECO:0000313" key="3">
    <source>
        <dbReference type="EMBL" id="CAB5214763.1"/>
    </source>
</evidence>
<gene>
    <name evidence="3" type="ORF">UFOVP190_256</name>
</gene>
<feature type="region of interest" description="Disordered" evidence="1">
    <location>
        <begin position="162"/>
        <end position="185"/>
    </location>
</feature>
<organism evidence="3">
    <name type="scientific">uncultured Caudovirales phage</name>
    <dbReference type="NCBI Taxonomy" id="2100421"/>
    <lineage>
        <taxon>Viruses</taxon>
        <taxon>Duplodnaviria</taxon>
        <taxon>Heunggongvirae</taxon>
        <taxon>Uroviricota</taxon>
        <taxon>Caudoviricetes</taxon>
        <taxon>Peduoviridae</taxon>
        <taxon>Maltschvirus</taxon>
        <taxon>Maltschvirus maltsch</taxon>
    </lineage>
</organism>